<dbReference type="PROSITE" id="PS00455">
    <property type="entry name" value="AMP_BINDING"/>
    <property type="match status" value="1"/>
</dbReference>
<evidence type="ECO:0000313" key="6">
    <source>
        <dbReference type="Proteomes" id="UP000042997"/>
    </source>
</evidence>
<evidence type="ECO:0000256" key="1">
    <source>
        <dbReference type="ARBA" id="ARBA00006432"/>
    </source>
</evidence>
<feature type="domain" description="AMP-dependent synthetase/ligase" evidence="3">
    <location>
        <begin position="32"/>
        <end position="415"/>
    </location>
</feature>
<dbReference type="Pfam" id="PF13193">
    <property type="entry name" value="AMP-binding_C"/>
    <property type="match status" value="1"/>
</dbReference>
<dbReference type="InterPro" id="IPR020845">
    <property type="entry name" value="AMP-binding_CS"/>
</dbReference>
<sequence>MSWYDDRPWMAQYDPRVAEVGPVPRRTTLEVFADAVATAPDGPAITYLGATLTYREVDELTDGVAAYLLAQGFRTGDRLAVYLQNVPQFVLALFGAWKAGGAVVPLNPMYKDELDHILTDAGVVAVVCGEQAWADRVAERAAGAGVTIALTASELDLQTSNDERLFAGVERHRTPGVPDLLEVAREWAGHSVPDPGLVPDDIALVSYTSGTSGLPKGATNTHANLTVNCVLLRLYDEIPAGSPLFALAPLFHITGMVVQLLTAVDLAGPLVLAYRFDAGVVLDVLKRERPAFMVGPSTAFMALLAHPSFSSDAFESLLTLNSGGAPLPPAIVERFRERTGLYIRNGYGLTETSAPCVVVPSGREAPVDPDSGTLSIGLPLPTATVRIVDEDGKDLGPGEVGEIAVEGPMVVPAYWNLPEATAQSIPGGRLLTGDVGFMDAQGWVYVVDRKKDMINASGFKVWPREVEDVLYRHPAVREAAVVGVPDSYRGESVAAFVSLRPDQHVDPDELVTWCRERLAAYKAPRSVEILDELPKTTSGKILRREMRRVASS</sequence>
<dbReference type="PANTHER" id="PTHR43767:SF1">
    <property type="entry name" value="NONRIBOSOMAL PEPTIDE SYNTHASE PES1 (EUROFUNG)-RELATED"/>
    <property type="match status" value="1"/>
</dbReference>
<dbReference type="PANTHER" id="PTHR43767">
    <property type="entry name" value="LONG-CHAIN-FATTY-ACID--COA LIGASE"/>
    <property type="match status" value="1"/>
</dbReference>
<dbReference type="InterPro" id="IPR045851">
    <property type="entry name" value="AMP-bd_C_sf"/>
</dbReference>
<evidence type="ECO:0000256" key="2">
    <source>
        <dbReference type="ARBA" id="ARBA00022598"/>
    </source>
</evidence>
<dbReference type="InterPro" id="IPR050237">
    <property type="entry name" value="ATP-dep_AMP-bd_enzyme"/>
</dbReference>
<protein>
    <submittedName>
        <fullName evidence="5">Long-chain-fatty-acid--CoA ligase</fullName>
    </submittedName>
</protein>
<dbReference type="GO" id="GO:0016878">
    <property type="term" value="F:acid-thiol ligase activity"/>
    <property type="evidence" value="ECO:0007669"/>
    <property type="project" value="UniProtKB-ARBA"/>
</dbReference>
<dbReference type="SUPFAM" id="SSF56801">
    <property type="entry name" value="Acetyl-CoA synthetase-like"/>
    <property type="match status" value="1"/>
</dbReference>
<dbReference type="InterPro" id="IPR025110">
    <property type="entry name" value="AMP-bd_C"/>
</dbReference>
<accession>A0A098BSQ0</accession>
<proteinExistence type="inferred from homology"/>
<dbReference type="OrthoDB" id="9803968at2"/>
<dbReference type="RefSeq" id="WP_040273913.1">
    <property type="nucleotide sequence ID" value="NZ_JAJNCM010000046.1"/>
</dbReference>
<dbReference type="Proteomes" id="UP000042997">
    <property type="component" value="Unassembled WGS sequence"/>
</dbReference>
<evidence type="ECO:0000259" key="3">
    <source>
        <dbReference type="Pfam" id="PF00501"/>
    </source>
</evidence>
<dbReference type="InterPro" id="IPR042099">
    <property type="entry name" value="ANL_N_sf"/>
</dbReference>
<feature type="domain" description="AMP-binding enzyme C-terminal" evidence="4">
    <location>
        <begin position="465"/>
        <end position="540"/>
    </location>
</feature>
<dbReference type="Pfam" id="PF00501">
    <property type="entry name" value="AMP-binding"/>
    <property type="match status" value="1"/>
</dbReference>
<keyword evidence="2 5" id="KW-0436">Ligase</keyword>
<organism evidence="5 6">
    <name type="scientific">Rhodococcus ruber</name>
    <dbReference type="NCBI Taxonomy" id="1830"/>
    <lineage>
        <taxon>Bacteria</taxon>
        <taxon>Bacillati</taxon>
        <taxon>Actinomycetota</taxon>
        <taxon>Actinomycetes</taxon>
        <taxon>Mycobacteriales</taxon>
        <taxon>Nocardiaceae</taxon>
        <taxon>Rhodococcus</taxon>
    </lineage>
</organism>
<gene>
    <name evidence="5" type="ORF">RHRU231_750093</name>
</gene>
<evidence type="ECO:0000259" key="4">
    <source>
        <dbReference type="Pfam" id="PF13193"/>
    </source>
</evidence>
<dbReference type="Gene3D" id="3.30.300.30">
    <property type="match status" value="1"/>
</dbReference>
<dbReference type="Gene3D" id="3.40.50.12780">
    <property type="entry name" value="N-terminal domain of ligase-like"/>
    <property type="match status" value="1"/>
</dbReference>
<reference evidence="5 6" key="1">
    <citation type="journal article" date="2014" name="Genome Announc.">
        <title>Draft Genome Sequence of Propane- and Butane-Oxidizing Actinobacterium Rhodococcus ruber IEGM 231.</title>
        <authorList>
            <person name="Ivshina I.B."/>
            <person name="Kuyukina M.S."/>
            <person name="Krivoruchko A.V."/>
            <person name="Barbe V."/>
            <person name="Fischer C."/>
        </authorList>
    </citation>
    <scope>NUCLEOTIDE SEQUENCE [LARGE SCALE GENOMIC DNA]</scope>
</reference>
<comment type="similarity">
    <text evidence="1">Belongs to the ATP-dependent AMP-binding enzyme family.</text>
</comment>
<name>A0A098BSQ0_9NOCA</name>
<dbReference type="InterPro" id="IPR000873">
    <property type="entry name" value="AMP-dep_synth/lig_dom"/>
</dbReference>
<dbReference type="EMBL" id="CCSD01000089">
    <property type="protein sequence ID" value="CDZ90746.1"/>
    <property type="molecule type" value="Genomic_DNA"/>
</dbReference>
<dbReference type="eggNOG" id="COG0318">
    <property type="taxonomic scope" value="Bacteria"/>
</dbReference>
<dbReference type="FunFam" id="3.30.300.30:FF:000008">
    <property type="entry name" value="2,3-dihydroxybenzoate-AMP ligase"/>
    <property type="match status" value="1"/>
</dbReference>
<dbReference type="AlphaFoldDB" id="A0A098BSQ0"/>
<evidence type="ECO:0000313" key="5">
    <source>
        <dbReference type="EMBL" id="CDZ90746.1"/>
    </source>
</evidence>